<sequence>MKNQADALEVMTKRLDREMKAVKNWRHFSSQLKVDVNVIERLKWYGDFSPTIRVFEHLEIVKPDLTIFQVKTGLFEIGRKDMSNLLDEDDLHLDGNTLVKYVITPESDLLRKISTGLNRQSWGNWELAQAGV</sequence>
<reference evidence="1" key="1">
    <citation type="submission" date="2023-01" db="EMBL/GenBank/DDBJ databases">
        <title>Genome assembly of the deep-sea coral Lophelia pertusa.</title>
        <authorList>
            <person name="Herrera S."/>
            <person name="Cordes E."/>
        </authorList>
    </citation>
    <scope>NUCLEOTIDE SEQUENCE</scope>
    <source>
        <strain evidence="1">USNM1676648</strain>
        <tissue evidence="1">Polyp</tissue>
    </source>
</reference>
<dbReference type="InterPro" id="IPR011029">
    <property type="entry name" value="DEATH-like_dom_sf"/>
</dbReference>
<dbReference type="Proteomes" id="UP001163046">
    <property type="component" value="Unassembled WGS sequence"/>
</dbReference>
<dbReference type="AlphaFoldDB" id="A0A9X0CIN8"/>
<proteinExistence type="predicted"/>
<dbReference type="OrthoDB" id="5979522at2759"/>
<gene>
    <name evidence="1" type="ORF">OS493_039770</name>
</gene>
<protein>
    <submittedName>
        <fullName evidence="1">Uncharacterized protein</fullName>
    </submittedName>
</protein>
<keyword evidence="2" id="KW-1185">Reference proteome</keyword>
<organism evidence="1 2">
    <name type="scientific">Desmophyllum pertusum</name>
    <dbReference type="NCBI Taxonomy" id="174260"/>
    <lineage>
        <taxon>Eukaryota</taxon>
        <taxon>Metazoa</taxon>
        <taxon>Cnidaria</taxon>
        <taxon>Anthozoa</taxon>
        <taxon>Hexacorallia</taxon>
        <taxon>Scleractinia</taxon>
        <taxon>Caryophylliina</taxon>
        <taxon>Caryophylliidae</taxon>
        <taxon>Desmophyllum</taxon>
    </lineage>
</organism>
<dbReference type="EMBL" id="MU827540">
    <property type="protein sequence ID" value="KAJ7347650.1"/>
    <property type="molecule type" value="Genomic_DNA"/>
</dbReference>
<dbReference type="SUPFAM" id="SSF47986">
    <property type="entry name" value="DEATH domain"/>
    <property type="match status" value="1"/>
</dbReference>
<dbReference type="Gene3D" id="1.10.533.10">
    <property type="entry name" value="Death Domain, Fas"/>
    <property type="match status" value="1"/>
</dbReference>
<evidence type="ECO:0000313" key="2">
    <source>
        <dbReference type="Proteomes" id="UP001163046"/>
    </source>
</evidence>
<comment type="caution">
    <text evidence="1">The sequence shown here is derived from an EMBL/GenBank/DDBJ whole genome shotgun (WGS) entry which is preliminary data.</text>
</comment>
<name>A0A9X0CIN8_9CNID</name>
<accession>A0A9X0CIN8</accession>
<evidence type="ECO:0000313" key="1">
    <source>
        <dbReference type="EMBL" id="KAJ7347650.1"/>
    </source>
</evidence>